<gene>
    <name evidence="2" type="ORF">KGQ19_38360</name>
</gene>
<evidence type="ECO:0000313" key="3">
    <source>
        <dbReference type="Proteomes" id="UP000730482"/>
    </source>
</evidence>
<evidence type="ECO:0000313" key="2">
    <source>
        <dbReference type="EMBL" id="MBS2552735.1"/>
    </source>
</evidence>
<comment type="caution">
    <text evidence="2">The sequence shown here is derived from an EMBL/GenBank/DDBJ whole genome shotgun (WGS) entry which is preliminary data.</text>
</comment>
<dbReference type="RefSeq" id="WP_212018626.1">
    <property type="nucleotide sequence ID" value="NZ_JAAFYZ010000206.1"/>
</dbReference>
<dbReference type="EMBL" id="JAAFYZ010000206">
    <property type="protein sequence ID" value="MBS2552735.1"/>
    <property type="molecule type" value="Genomic_DNA"/>
</dbReference>
<dbReference type="Proteomes" id="UP000730482">
    <property type="component" value="Unassembled WGS sequence"/>
</dbReference>
<name>A0ABS5L3P7_9ACTN</name>
<feature type="domain" description="DUF4132" evidence="1">
    <location>
        <begin position="862"/>
        <end position="1045"/>
    </location>
</feature>
<accession>A0ABS5L3P7</accession>
<sequence>MSEALDLPPAYQRVKPIERGRCRPGEVAALDSEALRKLYEHRRNTVAAHQSSIDFALNQVGSDQAIVRMMAGVDFGDLGSMTPRQAAYAEATLLHLDGFGEDHAIGVWNHVRGVPFALEAFAGYCSSKPGNRSRLLDFMAPARQLLDLVRSAPDEIHAEAMAVAARLRAQNGTGSGFVRTLTAFLFSERSDQDGTGSQFVRALTTFLFPERSDWFTADLGAAGLGMLPATGLVPSVVTAEQAAIVGKLVQDGPKWTWDGDEAVELTFLTIAGAQALPLLLAWHDGRPDRDKQLSEPRKKALELISRVPGDAAMRALAERDDGRPERLAYLHSAAERFPDSALRVLSAMAPAQASIQVIAAVVAADPDRARAMLPELGKEARERVAAVIEQNSVDIVAASQIPDITDIPGILIRPPWSDPGAKRPKPVVLDGLTSSPDVDVVWLPGEREQWLGRGASGWEPRQGWPAIAEQIAEWRGQPEKADDPMTPVALYFAAYAPPELVGPLLEDGWRPPLRRADDRARAFVARYEVRALPTVLAISGLPGVRARLLQPFVSAELAASLVEGMTRRRSLARGAALGWLRRHPEAAVRHLLPTALGRAGLPRRNAEAALRWLAAEGTDVVGLAGATHGAAAGVALKELMADGALGTFPRTMPETPAWARPSVLPTIRLQDGTAALPPRAVRTVVEMLQISKPEAPYPGLEIVKELCDGSSLGEFVFALFQNWQESGSPDRHHWAVDAMGQLGDDGTVARLEPLIGPWTTDRHYTLVDDTLTVLGMIGGDRALAVLHAVVQKGRRKAVRRRAEGRFQDVAQSLDLTADELADRVVPTLGLSAEGTLRLDYGPRSFDVGFDEVLRPRITDEAGKVLARMPRPVKTDDQELAKAAYQQFTELKKAAQTVATDQIQRLEKAMFTRRRWEPDGFAAHLVAHPLLRHLVRRLVWGVYAADGSVIGSFRVAEDLSYADAHDAHYEIPEGATLGVAHPVELGPVVDRWCELFADYEILQPLDQLGRPALGLTQDELAGRTLTRFERVVLNPAQVAALEPRGWYCGPVGDPPVWPRFLRPLGDDRYVILDISPGLRGGVASGSGYQNVQRVWLSVAAEDASFELHSVPLSELGAAQASEILWDLAEVSAR</sequence>
<proteinExistence type="predicted"/>
<keyword evidence="3" id="KW-1185">Reference proteome</keyword>
<dbReference type="Pfam" id="PF13569">
    <property type="entry name" value="DUF4132"/>
    <property type="match status" value="1"/>
</dbReference>
<dbReference type="InterPro" id="IPR025406">
    <property type="entry name" value="DUF4132"/>
</dbReference>
<protein>
    <submittedName>
        <fullName evidence="2">DUF4132 domain-containing protein</fullName>
    </submittedName>
</protein>
<evidence type="ECO:0000259" key="1">
    <source>
        <dbReference type="Pfam" id="PF13569"/>
    </source>
</evidence>
<organism evidence="2 3">
    <name type="scientific">Catenulispora pinistramenti</name>
    <dbReference type="NCBI Taxonomy" id="2705254"/>
    <lineage>
        <taxon>Bacteria</taxon>
        <taxon>Bacillati</taxon>
        <taxon>Actinomycetota</taxon>
        <taxon>Actinomycetes</taxon>
        <taxon>Catenulisporales</taxon>
        <taxon>Catenulisporaceae</taxon>
        <taxon>Catenulispora</taxon>
    </lineage>
</organism>
<reference evidence="2 3" key="1">
    <citation type="submission" date="2020-02" db="EMBL/GenBank/DDBJ databases">
        <title>Acidophilic actinobacteria isolated from forest soil.</title>
        <authorList>
            <person name="Golinska P."/>
        </authorList>
    </citation>
    <scope>NUCLEOTIDE SEQUENCE [LARGE SCALE GENOMIC DNA]</scope>
    <source>
        <strain evidence="2 3">NL8</strain>
    </source>
</reference>